<dbReference type="Proteomes" id="UP001152798">
    <property type="component" value="Chromosome 1"/>
</dbReference>
<dbReference type="InterPro" id="IPR012341">
    <property type="entry name" value="6hp_glycosidase-like_sf"/>
</dbReference>
<dbReference type="AlphaFoldDB" id="A0A9P0H185"/>
<dbReference type="SUPFAM" id="SSF48208">
    <property type="entry name" value="Six-hairpin glycosidases"/>
    <property type="match status" value="1"/>
</dbReference>
<dbReference type="OrthoDB" id="6596734at2759"/>
<proteinExistence type="inferred from homology"/>
<comment type="similarity">
    <text evidence="2 5">Belongs to the glycosyl hydrolase 37 family.</text>
</comment>
<accession>A0A9P0H185</accession>
<evidence type="ECO:0000313" key="6">
    <source>
        <dbReference type="EMBL" id="CAH1388532.1"/>
    </source>
</evidence>
<evidence type="ECO:0000256" key="1">
    <source>
        <dbReference type="ARBA" id="ARBA00001576"/>
    </source>
</evidence>
<protein>
    <recommendedName>
        <fullName evidence="4 5">Trehalase</fullName>
        <ecNumber evidence="3 5">3.2.1.28</ecNumber>
    </recommendedName>
    <alternativeName>
        <fullName evidence="5">Alpha-trehalose glucohydrolase</fullName>
    </alternativeName>
</protein>
<dbReference type="Gene3D" id="1.50.10.10">
    <property type="match status" value="1"/>
</dbReference>
<organism evidence="6 7">
    <name type="scientific">Nezara viridula</name>
    <name type="common">Southern green stink bug</name>
    <name type="synonym">Cimex viridulus</name>
    <dbReference type="NCBI Taxonomy" id="85310"/>
    <lineage>
        <taxon>Eukaryota</taxon>
        <taxon>Metazoa</taxon>
        <taxon>Ecdysozoa</taxon>
        <taxon>Arthropoda</taxon>
        <taxon>Hexapoda</taxon>
        <taxon>Insecta</taxon>
        <taxon>Pterygota</taxon>
        <taxon>Neoptera</taxon>
        <taxon>Paraneoptera</taxon>
        <taxon>Hemiptera</taxon>
        <taxon>Heteroptera</taxon>
        <taxon>Panheteroptera</taxon>
        <taxon>Pentatomomorpha</taxon>
        <taxon>Pentatomoidea</taxon>
        <taxon>Pentatomidae</taxon>
        <taxon>Pentatominae</taxon>
        <taxon>Nezara</taxon>
    </lineage>
</organism>
<dbReference type="PRINTS" id="PR00744">
    <property type="entry name" value="GLHYDRLASE37"/>
</dbReference>
<comment type="catalytic activity">
    <reaction evidence="1 5">
        <text>alpha,alpha-trehalose + H2O = alpha-D-glucose + beta-D-glucose</text>
        <dbReference type="Rhea" id="RHEA:32675"/>
        <dbReference type="ChEBI" id="CHEBI:15377"/>
        <dbReference type="ChEBI" id="CHEBI:15903"/>
        <dbReference type="ChEBI" id="CHEBI:16551"/>
        <dbReference type="ChEBI" id="CHEBI:17925"/>
        <dbReference type="EC" id="3.2.1.28"/>
    </reaction>
</comment>
<keyword evidence="5" id="KW-0378">Hydrolase</keyword>
<reference evidence="6" key="1">
    <citation type="submission" date="2022-01" db="EMBL/GenBank/DDBJ databases">
        <authorList>
            <person name="King R."/>
        </authorList>
    </citation>
    <scope>NUCLEOTIDE SEQUENCE</scope>
</reference>
<evidence type="ECO:0000256" key="5">
    <source>
        <dbReference type="RuleBase" id="RU361180"/>
    </source>
</evidence>
<dbReference type="PANTHER" id="PTHR23403:SF1">
    <property type="entry name" value="TREHALASE"/>
    <property type="match status" value="1"/>
</dbReference>
<evidence type="ECO:0000256" key="2">
    <source>
        <dbReference type="ARBA" id="ARBA00005615"/>
    </source>
</evidence>
<dbReference type="EC" id="3.2.1.28" evidence="3 5"/>
<dbReference type="InterPro" id="IPR001661">
    <property type="entry name" value="Glyco_hydro_37"/>
</dbReference>
<evidence type="ECO:0000256" key="3">
    <source>
        <dbReference type="ARBA" id="ARBA00012757"/>
    </source>
</evidence>
<dbReference type="EMBL" id="OV725077">
    <property type="protein sequence ID" value="CAH1388532.1"/>
    <property type="molecule type" value="Genomic_DNA"/>
</dbReference>
<gene>
    <name evidence="6" type="ORF">NEZAVI_LOCUS135</name>
</gene>
<keyword evidence="5" id="KW-0326">Glycosidase</keyword>
<evidence type="ECO:0000313" key="7">
    <source>
        <dbReference type="Proteomes" id="UP001152798"/>
    </source>
</evidence>
<evidence type="ECO:0000256" key="4">
    <source>
        <dbReference type="ARBA" id="ARBA00019905"/>
    </source>
</evidence>
<dbReference type="Pfam" id="PF01204">
    <property type="entry name" value="Trehalase"/>
    <property type="match status" value="1"/>
</dbReference>
<dbReference type="PANTHER" id="PTHR23403">
    <property type="entry name" value="TREHALASE"/>
    <property type="match status" value="1"/>
</dbReference>
<name>A0A9P0H185_NEZVI</name>
<keyword evidence="7" id="KW-1185">Reference proteome</keyword>
<dbReference type="GO" id="GO:0005993">
    <property type="term" value="P:trehalose catabolic process"/>
    <property type="evidence" value="ECO:0007669"/>
    <property type="project" value="TreeGrafter"/>
</dbReference>
<sequence length="278" mass="32466">MICLRERWPIREKNYKITSHASKRHPNLAGPFLPDGSRSNTRTPDIIPVDLNAIMHRNFCLLQKWYKRMGDQHKSKEYWVKAEELCSAINTVLWNERINIWKDYDFRNQKLRNYFYLSNFMPLFTRSYKHRPNEMTQMILNYLNKYNMDRYDGGLPASTEYSGELWDFPNALPPLQYFLITGLDLIGTATASELAFHFADKFINACYKGYYEHGTMFGAYDCLMPGRFGIGLEDIEYGCEIGEGYGWTNGVILSLLRRFGNDLRVIDEKAGTEMTNSS</sequence>
<dbReference type="InterPro" id="IPR008928">
    <property type="entry name" value="6-hairpin_glycosidase_sf"/>
</dbReference>
<dbReference type="GO" id="GO:0004555">
    <property type="term" value="F:alpha,alpha-trehalase activity"/>
    <property type="evidence" value="ECO:0007669"/>
    <property type="project" value="UniProtKB-EC"/>
</dbReference>